<dbReference type="SUPFAM" id="SSF46689">
    <property type="entry name" value="Homeodomain-like"/>
    <property type="match status" value="1"/>
</dbReference>
<dbReference type="PANTHER" id="PTHR43874">
    <property type="entry name" value="TWO-COMPONENT RESPONSE REGULATOR"/>
    <property type="match status" value="1"/>
</dbReference>
<evidence type="ECO:0000256" key="5">
    <source>
        <dbReference type="ARBA" id="ARBA00023159"/>
    </source>
</evidence>
<dbReference type="Gene3D" id="1.10.10.60">
    <property type="entry name" value="Homeodomain-like"/>
    <property type="match status" value="1"/>
</dbReference>
<keyword evidence="6" id="KW-0804">Transcription</keyword>
<keyword evidence="2 8" id="KW-0597">Phosphoprotein</keyword>
<dbReference type="GO" id="GO:0003677">
    <property type="term" value="F:DNA binding"/>
    <property type="evidence" value="ECO:0007669"/>
    <property type="project" value="InterPro"/>
</dbReference>
<gene>
    <name evidence="12" type="ORF">SLEP1_g3538</name>
</gene>
<dbReference type="InterPro" id="IPR001005">
    <property type="entry name" value="SANT/Myb"/>
</dbReference>
<reference evidence="12 13" key="1">
    <citation type="journal article" date="2021" name="Commun. Biol.">
        <title>The genome of Shorea leprosula (Dipterocarpaceae) highlights the ecological relevance of drought in aseasonal tropical rainforests.</title>
        <authorList>
            <person name="Ng K.K.S."/>
            <person name="Kobayashi M.J."/>
            <person name="Fawcett J.A."/>
            <person name="Hatakeyama M."/>
            <person name="Paape T."/>
            <person name="Ng C.H."/>
            <person name="Ang C.C."/>
            <person name="Tnah L.H."/>
            <person name="Lee C.T."/>
            <person name="Nishiyama T."/>
            <person name="Sese J."/>
            <person name="O'Brien M.J."/>
            <person name="Copetti D."/>
            <person name="Mohd Noor M.I."/>
            <person name="Ong R.C."/>
            <person name="Putra M."/>
            <person name="Sireger I.Z."/>
            <person name="Indrioko S."/>
            <person name="Kosugi Y."/>
            <person name="Izuno A."/>
            <person name="Isagi Y."/>
            <person name="Lee S.L."/>
            <person name="Shimizu K.K."/>
        </authorList>
    </citation>
    <scope>NUCLEOTIDE SEQUENCE [LARGE SCALE GENOMIC DNA]</scope>
    <source>
        <strain evidence="12">214</strain>
    </source>
</reference>
<protein>
    <recommendedName>
        <fullName evidence="14">Two-component response regulator</fullName>
    </recommendedName>
</protein>
<dbReference type="InterPro" id="IPR006447">
    <property type="entry name" value="Myb_dom_plants"/>
</dbReference>
<dbReference type="SUPFAM" id="SSF52172">
    <property type="entry name" value="CheY-like"/>
    <property type="match status" value="1"/>
</dbReference>
<dbReference type="InterPro" id="IPR001789">
    <property type="entry name" value="Sig_transdc_resp-reg_receiver"/>
</dbReference>
<evidence type="ECO:0000256" key="9">
    <source>
        <dbReference type="SAM" id="MobiDB-lite"/>
    </source>
</evidence>
<dbReference type="PANTHER" id="PTHR43874:SF19">
    <property type="entry name" value="RESPONSE REGULATOR 23-RELATED"/>
    <property type="match status" value="1"/>
</dbReference>
<feature type="domain" description="Response regulatory" evidence="10">
    <location>
        <begin position="17"/>
        <end position="131"/>
    </location>
</feature>
<dbReference type="Proteomes" id="UP001054252">
    <property type="component" value="Unassembled WGS sequence"/>
</dbReference>
<dbReference type="EMBL" id="BPVZ01000003">
    <property type="protein sequence ID" value="GKU89397.1"/>
    <property type="molecule type" value="Genomic_DNA"/>
</dbReference>
<dbReference type="Pfam" id="PF00249">
    <property type="entry name" value="Myb_DNA-binding"/>
    <property type="match status" value="1"/>
</dbReference>
<dbReference type="AlphaFoldDB" id="A0AAV5HS76"/>
<dbReference type="GO" id="GO:0000160">
    <property type="term" value="P:phosphorelay signal transduction system"/>
    <property type="evidence" value="ECO:0007669"/>
    <property type="project" value="UniProtKB-KW"/>
</dbReference>
<feature type="compositionally biased region" description="Basic and acidic residues" evidence="9">
    <location>
        <begin position="179"/>
        <end position="189"/>
    </location>
</feature>
<evidence type="ECO:0000256" key="2">
    <source>
        <dbReference type="ARBA" id="ARBA00022553"/>
    </source>
</evidence>
<dbReference type="PROSITE" id="PS51294">
    <property type="entry name" value="HTH_MYB"/>
    <property type="match status" value="1"/>
</dbReference>
<comment type="subcellular location">
    <subcellularLocation>
        <location evidence="1">Nucleus</location>
    </subcellularLocation>
</comment>
<evidence type="ECO:0000259" key="10">
    <source>
        <dbReference type="PROSITE" id="PS50110"/>
    </source>
</evidence>
<dbReference type="CDD" id="cd17584">
    <property type="entry name" value="REC_typeB_ARR-like"/>
    <property type="match status" value="1"/>
</dbReference>
<evidence type="ECO:0000259" key="11">
    <source>
        <dbReference type="PROSITE" id="PS51294"/>
    </source>
</evidence>
<accession>A0AAV5HS76</accession>
<dbReference type="InterPro" id="IPR045279">
    <property type="entry name" value="ARR-like"/>
</dbReference>
<dbReference type="InterPro" id="IPR017930">
    <property type="entry name" value="Myb_dom"/>
</dbReference>
<dbReference type="InterPro" id="IPR009057">
    <property type="entry name" value="Homeodomain-like_sf"/>
</dbReference>
<feature type="region of interest" description="Disordered" evidence="9">
    <location>
        <begin position="143"/>
        <end position="200"/>
    </location>
</feature>
<evidence type="ECO:0008006" key="14">
    <source>
        <dbReference type="Google" id="ProtNLM"/>
    </source>
</evidence>
<keyword evidence="5" id="KW-0010">Activator</keyword>
<dbReference type="PROSITE" id="PS50110">
    <property type="entry name" value="RESPONSE_REGULATORY"/>
    <property type="match status" value="1"/>
</dbReference>
<feature type="modified residue" description="4-aspartylphosphate" evidence="8">
    <location>
        <position position="67"/>
    </location>
</feature>
<dbReference type="FunFam" id="1.10.10.60:FF:000007">
    <property type="entry name" value="Two-component response regulator"/>
    <property type="match status" value="1"/>
</dbReference>
<evidence type="ECO:0000313" key="13">
    <source>
        <dbReference type="Proteomes" id="UP001054252"/>
    </source>
</evidence>
<evidence type="ECO:0000256" key="3">
    <source>
        <dbReference type="ARBA" id="ARBA00023012"/>
    </source>
</evidence>
<evidence type="ECO:0000256" key="4">
    <source>
        <dbReference type="ARBA" id="ARBA00023015"/>
    </source>
</evidence>
<feature type="region of interest" description="Disordered" evidence="9">
    <location>
        <begin position="339"/>
        <end position="359"/>
    </location>
</feature>
<dbReference type="GO" id="GO:0009736">
    <property type="term" value="P:cytokinin-activated signaling pathway"/>
    <property type="evidence" value="ECO:0007669"/>
    <property type="project" value="InterPro"/>
</dbReference>
<keyword evidence="4" id="KW-0805">Transcription regulation</keyword>
<dbReference type="NCBIfam" id="TIGR01557">
    <property type="entry name" value="myb_SHAQKYF"/>
    <property type="match status" value="1"/>
</dbReference>
<feature type="compositionally biased region" description="Polar residues" evidence="9">
    <location>
        <begin position="153"/>
        <end position="177"/>
    </location>
</feature>
<name>A0AAV5HS76_9ROSI</name>
<dbReference type="Gene3D" id="3.40.50.2300">
    <property type="match status" value="1"/>
</dbReference>
<dbReference type="Pfam" id="PF00072">
    <property type="entry name" value="Response_reg"/>
    <property type="match status" value="1"/>
</dbReference>
<comment type="caution">
    <text evidence="12">The sequence shown here is derived from an EMBL/GenBank/DDBJ whole genome shotgun (WGS) entry which is preliminary data.</text>
</comment>
<dbReference type="GO" id="GO:0005634">
    <property type="term" value="C:nucleus"/>
    <property type="evidence" value="ECO:0007669"/>
    <property type="project" value="UniProtKB-SubCell"/>
</dbReference>
<keyword evidence="7" id="KW-0539">Nucleus</keyword>
<evidence type="ECO:0000256" key="1">
    <source>
        <dbReference type="ARBA" id="ARBA00004123"/>
    </source>
</evidence>
<evidence type="ECO:0000256" key="8">
    <source>
        <dbReference type="PROSITE-ProRule" id="PRU00169"/>
    </source>
</evidence>
<keyword evidence="13" id="KW-1185">Reference proteome</keyword>
<organism evidence="12 13">
    <name type="scientific">Rubroshorea leprosula</name>
    <dbReference type="NCBI Taxonomy" id="152421"/>
    <lineage>
        <taxon>Eukaryota</taxon>
        <taxon>Viridiplantae</taxon>
        <taxon>Streptophyta</taxon>
        <taxon>Embryophyta</taxon>
        <taxon>Tracheophyta</taxon>
        <taxon>Spermatophyta</taxon>
        <taxon>Magnoliopsida</taxon>
        <taxon>eudicotyledons</taxon>
        <taxon>Gunneridae</taxon>
        <taxon>Pentapetalae</taxon>
        <taxon>rosids</taxon>
        <taxon>malvids</taxon>
        <taxon>Malvales</taxon>
        <taxon>Dipterocarpaceae</taxon>
        <taxon>Rubroshorea</taxon>
    </lineage>
</organism>
<feature type="domain" description="HTH myb-type" evidence="11">
    <location>
        <begin position="205"/>
        <end position="264"/>
    </location>
</feature>
<dbReference type="SMART" id="SM00448">
    <property type="entry name" value="REC"/>
    <property type="match status" value="1"/>
</dbReference>
<proteinExistence type="predicted"/>
<evidence type="ECO:0000256" key="6">
    <source>
        <dbReference type="ARBA" id="ARBA00023163"/>
    </source>
</evidence>
<keyword evidence="3" id="KW-0902">Two-component regulatory system</keyword>
<dbReference type="InterPro" id="IPR011006">
    <property type="entry name" value="CheY-like_superfamily"/>
</dbReference>
<sequence>MSTFIDPPKPTSTKKITILVVDDDATSLAIVAAMLRQWHYEVTTARSPHDALFTLRARPGIDLVVTDLHMPHMDGLQLHRQINEEFKLPVIIMSSDDKESVMLHCLACGVVFYIVKPVYPDDLKNVWQYAIQAKSGKAPIIEEVESSEGESSQDNSKTTPADDQPQGENSGSSSVNNIDGDKQAKNDDKKKRKGKRIVEKKKTFGPRKAKVVWTNSLHNRFLQAIRHIGLDRAVPKKILDCMNVPGLTRENVASHLQKYRIFLKRVAEKGLCPSKTLTERALRSTFAACHAMMLQNAQQQQMGGLNFQPGYEGYGGSNTLTSTPIPNSSSNFLTLRFPGQAASGSSSGSNPPTGPSLPGHQYGYGQSSLWYNQGNMQQPLFGNTISLNYQANHPSFRVGSSNYGSNFSGNGGMINPSPNGLINGANLNPMHVYPQQGTQARTNIYNAGNGINSFALYQFGASDFTHFGAPNPRSQGNTYSGTRMTRNGEFGLDQFQFNNTTNDSASTGGYGNGNMNVASMLGNGNSSNVVQGSSFSAGFDQVPNQMSSSLPTLATNNHTSQLPHTQEGLFGHGAGGENEFNLDNFLNNASLFDDNVIVNLFDSTNLEFPNQQQGADNLGDLNQIVNQTLNPSLSDTTGSCLVDGNHSWNEQAIGQATQNQIQGGDQLVNNSTPGGNISPLVQLLFDQNANQPQNGGEITNLGVNNRHLMNNASQNQGSGDDFLDFLFGFGR</sequence>
<evidence type="ECO:0000313" key="12">
    <source>
        <dbReference type="EMBL" id="GKU89397.1"/>
    </source>
</evidence>
<evidence type="ECO:0000256" key="7">
    <source>
        <dbReference type="ARBA" id="ARBA00023242"/>
    </source>
</evidence>